<evidence type="ECO:0000256" key="3">
    <source>
        <dbReference type="ARBA" id="ARBA00013085"/>
    </source>
</evidence>
<feature type="domain" description="PHP" evidence="9">
    <location>
        <begin position="5"/>
        <end position="223"/>
    </location>
</feature>
<sequence length="283" mass="31897">MLPADNHVHSEFSWDTGVNASMEETCRRAVEVGLPSIAFTEHVDFTEWGDHDHPPPAGDVAQSADVPAEIAERERVHAIDIEGYLASIERCRGMFPDLRILSGIEAGEPHHFEGSVTAVLAQGRFERVLGSLHSVVHNGRLIYADRLFRQLPAHVVVRDYFEELLRLVEGSGVFQVLAHCDYPRRYWPAAREGEYREADFEEEYRAAFRALASSDRALELNTTSPLASTTLMRWWYEEGGGAVSFGSDAHVPLRVGRLFDVAVDIVEAAGFRPGRDEYDFWRR</sequence>
<dbReference type="InterPro" id="IPR010140">
    <property type="entry name" value="Histidinol_P_phosphatase_HisJ"/>
</dbReference>
<evidence type="ECO:0000256" key="5">
    <source>
        <dbReference type="ARBA" id="ARBA00022801"/>
    </source>
</evidence>
<evidence type="ECO:0000259" key="9">
    <source>
        <dbReference type="Pfam" id="PF02811"/>
    </source>
</evidence>
<comment type="caution">
    <text evidence="10">The sequence shown here is derived from an EMBL/GenBank/DDBJ whole genome shotgun (WGS) entry which is preliminary data.</text>
</comment>
<comment type="catalytic activity">
    <reaction evidence="7 8">
        <text>L-histidinol phosphate + H2O = L-histidinol + phosphate</text>
        <dbReference type="Rhea" id="RHEA:14465"/>
        <dbReference type="ChEBI" id="CHEBI:15377"/>
        <dbReference type="ChEBI" id="CHEBI:43474"/>
        <dbReference type="ChEBI" id="CHEBI:57699"/>
        <dbReference type="ChEBI" id="CHEBI:57980"/>
        <dbReference type="EC" id="3.1.3.15"/>
    </reaction>
</comment>
<protein>
    <recommendedName>
        <fullName evidence="3 8">Histidinol-phosphatase</fullName>
        <shortName evidence="8">HolPase</shortName>
        <ecNumber evidence="3 8">3.1.3.15</ecNumber>
    </recommendedName>
</protein>
<evidence type="ECO:0000256" key="7">
    <source>
        <dbReference type="ARBA" id="ARBA00049158"/>
    </source>
</evidence>
<keyword evidence="11" id="KW-1185">Reference proteome</keyword>
<gene>
    <name evidence="10" type="ORF">H7J73_17845</name>
</gene>
<dbReference type="PANTHER" id="PTHR21039:SF0">
    <property type="entry name" value="HISTIDINOL-PHOSPHATASE"/>
    <property type="match status" value="1"/>
</dbReference>
<dbReference type="InterPro" id="IPR004013">
    <property type="entry name" value="PHP_dom"/>
</dbReference>
<proteinExistence type="inferred from homology"/>
<evidence type="ECO:0000256" key="4">
    <source>
        <dbReference type="ARBA" id="ARBA00022605"/>
    </source>
</evidence>
<dbReference type="PANTHER" id="PTHR21039">
    <property type="entry name" value="HISTIDINOL PHOSPHATASE-RELATED"/>
    <property type="match status" value="1"/>
</dbReference>
<evidence type="ECO:0000256" key="6">
    <source>
        <dbReference type="ARBA" id="ARBA00023102"/>
    </source>
</evidence>
<evidence type="ECO:0000256" key="8">
    <source>
        <dbReference type="RuleBase" id="RU366003"/>
    </source>
</evidence>
<dbReference type="Gene3D" id="3.20.20.140">
    <property type="entry name" value="Metal-dependent hydrolases"/>
    <property type="match status" value="1"/>
</dbReference>
<dbReference type="RefSeq" id="WP_264068918.1">
    <property type="nucleotide sequence ID" value="NZ_JACKTY010000031.1"/>
</dbReference>
<dbReference type="SUPFAM" id="SSF89550">
    <property type="entry name" value="PHP domain-like"/>
    <property type="match status" value="1"/>
</dbReference>
<comment type="pathway">
    <text evidence="1 8">Amino-acid biosynthesis; L-histidine biosynthesis; L-histidine from 5-phospho-alpha-D-ribose 1-diphosphate: step 8/9.</text>
</comment>
<reference evidence="10 11" key="1">
    <citation type="journal article" date="2022" name="BMC Genomics">
        <title>Comparative genome analysis of mycobacteria focusing on tRNA and non-coding RNA.</title>
        <authorList>
            <person name="Behra P.R.K."/>
            <person name="Pettersson B.M.F."/>
            <person name="Ramesh M."/>
            <person name="Das S."/>
            <person name="Dasgupta S."/>
            <person name="Kirsebom L.A."/>
        </authorList>
    </citation>
    <scope>NUCLEOTIDE SEQUENCE [LARGE SCALE GENOMIC DNA]</scope>
    <source>
        <strain evidence="10 11">DSM 44078</strain>
    </source>
</reference>
<comment type="similarity">
    <text evidence="2 8">Belongs to the PHP hydrolase family. HisK subfamily.</text>
</comment>
<dbReference type="InterPro" id="IPR016195">
    <property type="entry name" value="Pol/histidinol_Pase-like"/>
</dbReference>
<dbReference type="Proteomes" id="UP001526201">
    <property type="component" value="Unassembled WGS sequence"/>
</dbReference>
<keyword evidence="6 8" id="KW-0368">Histidine biosynthesis</keyword>
<keyword evidence="5 8" id="KW-0378">Hydrolase</keyword>
<evidence type="ECO:0000313" key="11">
    <source>
        <dbReference type="Proteomes" id="UP001526201"/>
    </source>
</evidence>
<name>A0ABT3CES5_9MYCO</name>
<keyword evidence="4 8" id="KW-0028">Amino-acid biosynthesis</keyword>
<dbReference type="EMBL" id="JACKTY010000031">
    <property type="protein sequence ID" value="MCV7227883.1"/>
    <property type="molecule type" value="Genomic_DNA"/>
</dbReference>
<accession>A0ABT3CES5</accession>
<evidence type="ECO:0000256" key="1">
    <source>
        <dbReference type="ARBA" id="ARBA00004970"/>
    </source>
</evidence>
<evidence type="ECO:0000256" key="2">
    <source>
        <dbReference type="ARBA" id="ARBA00009152"/>
    </source>
</evidence>
<organism evidence="10 11">
    <name type="scientific">Mycolicibacterium komossense</name>
    <dbReference type="NCBI Taxonomy" id="1779"/>
    <lineage>
        <taxon>Bacteria</taxon>
        <taxon>Bacillati</taxon>
        <taxon>Actinomycetota</taxon>
        <taxon>Actinomycetes</taxon>
        <taxon>Mycobacteriales</taxon>
        <taxon>Mycobacteriaceae</taxon>
        <taxon>Mycolicibacterium</taxon>
    </lineage>
</organism>
<dbReference type="Pfam" id="PF02811">
    <property type="entry name" value="PHP"/>
    <property type="match status" value="1"/>
</dbReference>
<dbReference type="EC" id="3.1.3.15" evidence="3 8"/>
<evidence type="ECO:0000313" key="10">
    <source>
        <dbReference type="EMBL" id="MCV7227883.1"/>
    </source>
</evidence>